<accession>A0ABN6Y708</accession>
<feature type="region of interest" description="Disordered" evidence="1">
    <location>
        <begin position="258"/>
        <end position="280"/>
    </location>
</feature>
<reference evidence="3" key="1">
    <citation type="journal article" date="2019" name="Int. J. Syst. Evol. Microbiol.">
        <title>The Global Catalogue of Microorganisms (GCM) 10K type strain sequencing project: providing services to taxonomists for standard genome sequencing and annotation.</title>
        <authorList>
            <consortium name="The Broad Institute Genomics Platform"/>
            <consortium name="The Broad Institute Genome Sequencing Center for Infectious Disease"/>
            <person name="Wu L."/>
            <person name="Ma J."/>
        </authorList>
    </citation>
    <scope>NUCLEOTIDE SEQUENCE [LARGE SCALE GENOMIC DNA]</scope>
    <source>
        <strain evidence="3">NBRC 108728</strain>
    </source>
</reference>
<gene>
    <name evidence="2" type="ORF">GCM10025867_50800</name>
</gene>
<dbReference type="RefSeq" id="WP_286347121.1">
    <property type="nucleotide sequence ID" value="NZ_AP027733.1"/>
</dbReference>
<organism evidence="2 3">
    <name type="scientific">Frondihabitans sucicola</name>
    <dbReference type="NCBI Taxonomy" id="1268041"/>
    <lineage>
        <taxon>Bacteria</taxon>
        <taxon>Bacillati</taxon>
        <taxon>Actinomycetota</taxon>
        <taxon>Actinomycetes</taxon>
        <taxon>Micrococcales</taxon>
        <taxon>Microbacteriaceae</taxon>
        <taxon>Frondihabitans</taxon>
    </lineage>
</organism>
<proteinExistence type="predicted"/>
<protein>
    <submittedName>
        <fullName evidence="2">Uncharacterized protein</fullName>
    </submittedName>
</protein>
<dbReference type="EMBL" id="AP027733">
    <property type="protein sequence ID" value="BDZ52839.1"/>
    <property type="molecule type" value="Genomic_DNA"/>
</dbReference>
<dbReference type="Proteomes" id="UP001321486">
    <property type="component" value="Plasmid pNBRC108728a"/>
</dbReference>
<keyword evidence="2" id="KW-0614">Plasmid</keyword>
<evidence type="ECO:0000313" key="2">
    <source>
        <dbReference type="EMBL" id="BDZ52839.1"/>
    </source>
</evidence>
<sequence>MSIAMIEDAPSARGIVKRRGAAGKASPHDEQFRATIIAMSPGWPHINLTKSQSHFLSRKRKRLDEGTLSPRQSAFLDIHLPGWQNRRRPTAAERAAEAEREYVVEAVDGSLFDRVDSQHLAWLSDLGRRASRGELNDEQTSFLDARLAGWRTFREATAPVEGNPGSIVVVNAFLDLAARGVLGDDMDAALTWLQGVRHLAHDRTLLPEIERVIDRDLPGWRAGSIASVVRYYSMGLFPSEDISRHDRAFLTLLRGGSPRPTCRSTRPGAPRFTSAGSPGP</sequence>
<evidence type="ECO:0000256" key="1">
    <source>
        <dbReference type="SAM" id="MobiDB-lite"/>
    </source>
</evidence>
<name>A0ABN6Y708_9MICO</name>
<geneLocation type="plasmid" evidence="2 3">
    <name>pNBRC108728a</name>
</geneLocation>
<evidence type="ECO:0000313" key="3">
    <source>
        <dbReference type="Proteomes" id="UP001321486"/>
    </source>
</evidence>
<keyword evidence="3" id="KW-1185">Reference proteome</keyword>